<feature type="transmembrane region" description="Helical" evidence="1">
    <location>
        <begin position="411"/>
        <end position="431"/>
    </location>
</feature>
<evidence type="ECO:0000256" key="1">
    <source>
        <dbReference type="SAM" id="Phobius"/>
    </source>
</evidence>
<dbReference type="Pfam" id="PF09913">
    <property type="entry name" value="DUF2142"/>
    <property type="match status" value="1"/>
</dbReference>
<proteinExistence type="predicted"/>
<keyword evidence="1" id="KW-0472">Membrane</keyword>
<evidence type="ECO:0000313" key="2">
    <source>
        <dbReference type="EMBL" id="OGD79203.1"/>
    </source>
</evidence>
<gene>
    <name evidence="2" type="ORF">A2368_00475</name>
</gene>
<feature type="transmembrane region" description="Helical" evidence="1">
    <location>
        <begin position="207"/>
        <end position="233"/>
    </location>
</feature>
<comment type="caution">
    <text evidence="2">The sequence shown here is derived from an EMBL/GenBank/DDBJ whole genome shotgun (WGS) entry which is preliminary data.</text>
</comment>
<reference evidence="2 3" key="1">
    <citation type="journal article" date="2016" name="Nat. Commun.">
        <title>Thousands of microbial genomes shed light on interconnected biogeochemical processes in an aquifer system.</title>
        <authorList>
            <person name="Anantharaman K."/>
            <person name="Brown C.T."/>
            <person name="Hug L.A."/>
            <person name="Sharon I."/>
            <person name="Castelle C.J."/>
            <person name="Probst A.J."/>
            <person name="Thomas B.C."/>
            <person name="Singh A."/>
            <person name="Wilkins M.J."/>
            <person name="Karaoz U."/>
            <person name="Brodie E.L."/>
            <person name="Williams K.H."/>
            <person name="Hubbard S.S."/>
            <person name="Banfield J.F."/>
        </authorList>
    </citation>
    <scope>NUCLEOTIDE SEQUENCE [LARGE SCALE GENOMIC DNA]</scope>
</reference>
<dbReference type="Proteomes" id="UP000176682">
    <property type="component" value="Unassembled WGS sequence"/>
</dbReference>
<feature type="transmembrane region" description="Helical" evidence="1">
    <location>
        <begin position="178"/>
        <end position="195"/>
    </location>
</feature>
<sequence>MTKLIFFLGLLFVFLIPPFQKPDENRHYYQSYALSRFNFSCQKDAQGTIFLPLPTSVYNFPQVLKYSELAHTPPVKFFRSQFGWYPRPTTDPIIQATDWCSWSFIGYLPAAIGLALGHPFGSLLVQFYLARLVTFLVFFAGLLFGLRLTPKPYRSWLFFFSLLPMTLHQAGAISYDSLQLAMVPLIFAYLLNFLAKTPPAPLTRLPLGFILSLLIFVIAKPAFIPFLFLIFLIPYHLKRHLWLTFILCTVLIIPFLRPLVYRDIHPGVNPALQLSVITKDPLYFVGTLTRSFQLDAQNNLEGMVGTLGWLDYGFSYTFYVVAFLVFGYLLARSSRSLVLIPSRVLWLLSLVIFGTVITIYSSLYLTWSLVGDSLIVGVQGRYFLPLIPFLGIWLAQLIARIYHFPKLRQLTLILFSLWLIYQVVASIYLRYYDYSHYGVNEPNFPNSSVPLTQDNYQLAIPGTRAKGIGFAYQLADEFASWIPFRYQLKNADCTRTLRRGYLHFADHLSNTTYQEEVRPFWIENGAYCLVIESLLPVQSPALKFSPLYLTPSLTE</sequence>
<feature type="transmembrane region" description="Helical" evidence="1">
    <location>
        <begin position="313"/>
        <end position="331"/>
    </location>
</feature>
<dbReference type="InterPro" id="IPR018674">
    <property type="entry name" value="DUF2142_membrane"/>
</dbReference>
<feature type="transmembrane region" description="Helical" evidence="1">
    <location>
        <begin position="382"/>
        <end position="399"/>
    </location>
</feature>
<dbReference type="EMBL" id="MFAM01000024">
    <property type="protein sequence ID" value="OGD79203.1"/>
    <property type="molecule type" value="Genomic_DNA"/>
</dbReference>
<evidence type="ECO:0000313" key="3">
    <source>
        <dbReference type="Proteomes" id="UP000176682"/>
    </source>
</evidence>
<keyword evidence="1" id="KW-0812">Transmembrane</keyword>
<name>A0A1F5FHW7_9BACT</name>
<organism evidence="2 3">
    <name type="scientific">Candidatus Collierbacteria bacterium RIFOXYB1_FULL_49_13</name>
    <dbReference type="NCBI Taxonomy" id="1817728"/>
    <lineage>
        <taxon>Bacteria</taxon>
        <taxon>Candidatus Collieribacteriota</taxon>
    </lineage>
</organism>
<protein>
    <submittedName>
        <fullName evidence="2">Uncharacterized protein</fullName>
    </submittedName>
</protein>
<feature type="transmembrane region" description="Helical" evidence="1">
    <location>
        <begin position="240"/>
        <end position="260"/>
    </location>
</feature>
<accession>A0A1F5FHW7</accession>
<dbReference type="AlphaFoldDB" id="A0A1F5FHW7"/>
<feature type="transmembrane region" description="Helical" evidence="1">
    <location>
        <begin position="128"/>
        <end position="147"/>
    </location>
</feature>
<keyword evidence="1" id="KW-1133">Transmembrane helix</keyword>
<feature type="transmembrane region" description="Helical" evidence="1">
    <location>
        <begin position="343"/>
        <end position="370"/>
    </location>
</feature>